<protein>
    <submittedName>
        <fullName evidence="4">Ribosome biogenesis protein MAK21</fullName>
    </submittedName>
</protein>
<feature type="compositionally biased region" description="Basic and acidic residues" evidence="2">
    <location>
        <begin position="78"/>
        <end position="88"/>
    </location>
</feature>
<feature type="compositionally biased region" description="Acidic residues" evidence="2">
    <location>
        <begin position="159"/>
        <end position="171"/>
    </location>
</feature>
<feature type="compositionally biased region" description="Acidic residues" evidence="2">
    <location>
        <begin position="1007"/>
        <end position="1024"/>
    </location>
</feature>
<feature type="region of interest" description="Disordered" evidence="2">
    <location>
        <begin position="1"/>
        <end position="100"/>
    </location>
</feature>
<evidence type="ECO:0000259" key="3">
    <source>
        <dbReference type="Pfam" id="PF03914"/>
    </source>
</evidence>
<reference evidence="5" key="1">
    <citation type="submission" date="2019-03" db="EMBL/GenBank/DDBJ databases">
        <title>Snf2 controls pulcherriminic acid biosynthesis and connects pigmentation and antifungal activity of the yeast Metschnikowia pulcherrima.</title>
        <authorList>
            <person name="Gore-Lloyd D."/>
            <person name="Sumann I."/>
            <person name="Brachmann A.O."/>
            <person name="Schneeberger K."/>
            <person name="Ortiz-Merino R.A."/>
            <person name="Moreno-Beltran M."/>
            <person name="Schlaefli M."/>
            <person name="Kirner P."/>
            <person name="Santos Kron A."/>
            <person name="Wolfe K.H."/>
            <person name="Piel J."/>
            <person name="Ahrens C.H."/>
            <person name="Henk D."/>
            <person name="Freimoser F.M."/>
        </authorList>
    </citation>
    <scope>NUCLEOTIDE SEQUENCE [LARGE SCALE GENOMIC DNA]</scope>
    <source>
        <strain evidence="5">APC 1.2</strain>
    </source>
</reference>
<feature type="region of interest" description="Disordered" evidence="2">
    <location>
        <begin position="904"/>
        <end position="1045"/>
    </location>
</feature>
<dbReference type="STRING" id="2163413.A0A4P6XNB3"/>
<dbReference type="PANTHER" id="PTHR12048">
    <property type="entry name" value="CCAAT-BINDING FACTOR-RELATED"/>
    <property type="match status" value="1"/>
</dbReference>
<dbReference type="Pfam" id="PF03914">
    <property type="entry name" value="CBF"/>
    <property type="match status" value="1"/>
</dbReference>
<organism evidence="4 5">
    <name type="scientific">Metschnikowia aff. pulcherrima</name>
    <dbReference type="NCBI Taxonomy" id="2163413"/>
    <lineage>
        <taxon>Eukaryota</taxon>
        <taxon>Fungi</taxon>
        <taxon>Dikarya</taxon>
        <taxon>Ascomycota</taxon>
        <taxon>Saccharomycotina</taxon>
        <taxon>Pichiomycetes</taxon>
        <taxon>Metschnikowiaceae</taxon>
        <taxon>Metschnikowia</taxon>
    </lineage>
</organism>
<evidence type="ECO:0000256" key="2">
    <source>
        <dbReference type="SAM" id="MobiDB-lite"/>
    </source>
</evidence>
<dbReference type="InterPro" id="IPR005612">
    <property type="entry name" value="CCAAT-binding_factor"/>
</dbReference>
<accession>A0A4P6XNB3</accession>
<keyword evidence="5" id="KW-1185">Reference proteome</keyword>
<dbReference type="InterPro" id="IPR016024">
    <property type="entry name" value="ARM-type_fold"/>
</dbReference>
<feature type="compositionally biased region" description="Basic and acidic residues" evidence="2">
    <location>
        <begin position="172"/>
        <end position="227"/>
    </location>
</feature>
<dbReference type="PANTHER" id="PTHR12048:SF0">
    <property type="entry name" value="CCAAT_ENHANCER-BINDING PROTEIN ZETA"/>
    <property type="match status" value="1"/>
</dbReference>
<dbReference type="Proteomes" id="UP000292447">
    <property type="component" value="Chromosome III"/>
</dbReference>
<comment type="similarity">
    <text evidence="1">Belongs to the CBF/MAK21 family.</text>
</comment>
<feature type="compositionally biased region" description="Basic residues" evidence="2">
    <location>
        <begin position="67"/>
        <end position="77"/>
    </location>
</feature>
<dbReference type="SUPFAM" id="SSF48371">
    <property type="entry name" value="ARM repeat"/>
    <property type="match status" value="1"/>
</dbReference>
<proteinExistence type="inferred from homology"/>
<dbReference type="GO" id="GO:0005634">
    <property type="term" value="C:nucleus"/>
    <property type="evidence" value="ECO:0007669"/>
    <property type="project" value="TreeGrafter"/>
</dbReference>
<feature type="region of interest" description="Disordered" evidence="2">
    <location>
        <begin position="151"/>
        <end position="231"/>
    </location>
</feature>
<feature type="compositionally biased region" description="Low complexity" evidence="2">
    <location>
        <begin position="20"/>
        <end position="30"/>
    </location>
</feature>
<evidence type="ECO:0000256" key="1">
    <source>
        <dbReference type="ARBA" id="ARBA00007797"/>
    </source>
</evidence>
<feature type="compositionally biased region" description="Basic and acidic residues" evidence="2">
    <location>
        <begin position="34"/>
        <end position="51"/>
    </location>
</feature>
<feature type="compositionally biased region" description="Acidic residues" evidence="2">
    <location>
        <begin position="913"/>
        <end position="927"/>
    </location>
</feature>
<feature type="domain" description="CCAAT-binding factor" evidence="3">
    <location>
        <begin position="643"/>
        <end position="804"/>
    </location>
</feature>
<sequence>MDGSNLSISALKDKISSKLSSGKFNSASKKNNNKTKDVEHTLDDSKNDKSKGSLKANKQTTGEKKEKKAKKDKKDKKAKTELSTKKETAGGAGTSDNSDDVLRREALALGATEEDLKLVEGVDEEAELEAEVSGKDGDKKLTADLSNFMNGLGFTGEVDIAEDEDEDDVEIEEKVEAKKEKAIEKQKEPEVKPKAAKKAEPAPAKQAKEKKQKQEKVQKTENPKEDDLTVQVAEMRKEKKPATSDKINDLSSVKSDKLAIECRIDWYNVETIAVDEPEKLDRFAVERLTEKAQALVELENKTYLNEFTSVSSQKKFLSQILSDGTLNDKISALTLLVQEAPFHNLKAFDTLLSYCEKKSRTASLQAINALKDLFLNGLLPDRKLLSFSKQALNKNADVKTLALYYFEDHLKKSYFKFIQVLEFLSHDPILHVRMNVVLHIFDLLKAKPEQEANLLRLGVNKLGDVENKVAAKTSYQILQLEETHPAMKKIVTDSVTDMVLQKKHDYHSQYYTILTLNQTILLRKDVDLANSLVKTYFSLFEKILVESDPALKDKAEDKVLGKSERGRKNNRKAFKKGKKGGKSVKVEEKSEEEVVEERSAKMFSALLTGLNRAFPYADLPSETYSSHLNTLYKITHSTNFNTSVQALVLVQQIISQQDLDSARFYRTLYESLMDPRLVNSSKQGIYLNLLFKSLKNDIRNIPRVLAFVKRILQICCHWINVGAITGMFFLLMELSKTHPQILELMEAEGARPETLTSNDSEKKGNDEEYDPKKRDPEYANAHKSNLWEMSLFVNHYHPSVSIYASSLIDGTPQPKPDLGLFSLAHFLDRFVYKNAKQKNNAKGSSIMQPLGGGHLGSLLVRATNVQSSDVPVNTVDWLSKKADLVRPDEKFFFDYFTRNEKKIRTQKSRKAGDEDDDEDEALGEDQVWDALVKLRPDVEGSDDDGLSDFDEEDFGDMSDLSDDDGEAQGLEGIEDIDDELEEFDDDEALGDGSDAEGSIDDAFNQLGDEDAEQSEADVSTEEESTTSKKRKLDGEEKNKKKKKTKFLSMPTFASAEDYAQYLQSDDEF</sequence>
<feature type="region of interest" description="Disordered" evidence="2">
    <location>
        <begin position="561"/>
        <end position="585"/>
    </location>
</feature>
<dbReference type="AlphaFoldDB" id="A0A4P6XNB3"/>
<gene>
    <name evidence="4" type="primary">MPUL0C07910</name>
    <name evidence="4" type="ORF">METSCH_C07910</name>
</gene>
<evidence type="ECO:0000313" key="4">
    <source>
        <dbReference type="EMBL" id="QBM88810.1"/>
    </source>
</evidence>
<feature type="compositionally biased region" description="Basic residues" evidence="2">
    <location>
        <begin position="568"/>
        <end position="582"/>
    </location>
</feature>
<feature type="compositionally biased region" description="Acidic residues" evidence="2">
    <location>
        <begin position="939"/>
        <end position="999"/>
    </location>
</feature>
<evidence type="ECO:0000313" key="5">
    <source>
        <dbReference type="Proteomes" id="UP000292447"/>
    </source>
</evidence>
<dbReference type="InterPro" id="IPR040155">
    <property type="entry name" value="CEBPZ/Mak21-like"/>
</dbReference>
<feature type="compositionally biased region" description="Basic and acidic residues" evidence="2">
    <location>
        <begin position="759"/>
        <end position="777"/>
    </location>
</feature>
<feature type="region of interest" description="Disordered" evidence="2">
    <location>
        <begin position="751"/>
        <end position="777"/>
    </location>
</feature>
<name>A0A4P6XNB3_9ASCO</name>
<dbReference type="EMBL" id="CP034458">
    <property type="protein sequence ID" value="QBM88810.1"/>
    <property type="molecule type" value="Genomic_DNA"/>
</dbReference>